<dbReference type="AlphaFoldDB" id="A0A1W9YR63"/>
<dbReference type="GO" id="GO:0006508">
    <property type="term" value="P:proteolysis"/>
    <property type="evidence" value="ECO:0007669"/>
    <property type="project" value="UniProtKB-KW"/>
</dbReference>
<dbReference type="OrthoDB" id="73775at2"/>
<dbReference type="RefSeq" id="WP_083061189.1">
    <property type="nucleotide sequence ID" value="NZ_JACKVM010000001.1"/>
</dbReference>
<evidence type="ECO:0000259" key="4">
    <source>
        <dbReference type="PROSITE" id="PS50106"/>
    </source>
</evidence>
<keyword evidence="6" id="KW-1185">Reference proteome</keyword>
<sequence length="340" mass="34491">MGIVQIRRWATASAAALSLVLLVGTGTALAEPPEVTTAAERVEPSVVRIDTVVDYQHVLGTGTGIILDPGGQVLTNYHVVQGADVINAVVGGATFGADILGYDRNRDIAVLQLRGAGGLPVAPLGDSSRLIIGEPVVAIGNAQGSANPLTREFGTITALGRSISAEDELSGTATEMTGLFEFAAPVRAGDSGGPVVNAGGQVIGVTTAASVNFRMGPGGEGYAIPINDALGIANQIRARTPSDTVHIGPPTLLGVGVSNAEQHESFPGVLVHDVMPGGPAAGAGLANGDVILTIDGVRIESASDLTRILDRHYPGDVLDLTWVDRAGQQRTGKAALLAGA</sequence>
<dbReference type="SUPFAM" id="SSF50156">
    <property type="entry name" value="PDZ domain-like"/>
    <property type="match status" value="1"/>
</dbReference>
<dbReference type="SMART" id="SM00228">
    <property type="entry name" value="PDZ"/>
    <property type="match status" value="1"/>
</dbReference>
<evidence type="ECO:0000256" key="3">
    <source>
        <dbReference type="SAM" id="SignalP"/>
    </source>
</evidence>
<dbReference type="InterPro" id="IPR001940">
    <property type="entry name" value="Peptidase_S1C"/>
</dbReference>
<evidence type="ECO:0000313" key="5">
    <source>
        <dbReference type="EMBL" id="ORA02524.1"/>
    </source>
</evidence>
<dbReference type="Gene3D" id="2.30.42.10">
    <property type="match status" value="1"/>
</dbReference>
<dbReference type="InterPro" id="IPR051201">
    <property type="entry name" value="Chloro_Bact_Ser_Proteases"/>
</dbReference>
<dbReference type="STRING" id="564198.BST17_22865"/>
<dbReference type="InterPro" id="IPR009003">
    <property type="entry name" value="Peptidase_S1_PA"/>
</dbReference>
<dbReference type="SUPFAM" id="SSF50494">
    <property type="entry name" value="Trypsin-like serine proteases"/>
    <property type="match status" value="1"/>
</dbReference>
<dbReference type="PROSITE" id="PS50106">
    <property type="entry name" value="PDZ"/>
    <property type="match status" value="1"/>
</dbReference>
<protein>
    <submittedName>
        <fullName evidence="5">Serine protease</fullName>
    </submittedName>
</protein>
<dbReference type="Gene3D" id="2.40.10.120">
    <property type="match status" value="1"/>
</dbReference>
<comment type="caution">
    <text evidence="5">The sequence shown here is derived from an EMBL/GenBank/DDBJ whole genome shotgun (WGS) entry which is preliminary data.</text>
</comment>
<dbReference type="PRINTS" id="PR00834">
    <property type="entry name" value="PROTEASES2C"/>
</dbReference>
<dbReference type="PANTHER" id="PTHR43343">
    <property type="entry name" value="PEPTIDASE S12"/>
    <property type="match status" value="1"/>
</dbReference>
<dbReference type="Pfam" id="PF13365">
    <property type="entry name" value="Trypsin_2"/>
    <property type="match status" value="1"/>
</dbReference>
<dbReference type="InterPro" id="IPR036034">
    <property type="entry name" value="PDZ_sf"/>
</dbReference>
<proteinExistence type="predicted"/>
<dbReference type="InterPro" id="IPR001478">
    <property type="entry name" value="PDZ"/>
</dbReference>
<evidence type="ECO:0000313" key="6">
    <source>
        <dbReference type="Proteomes" id="UP000192366"/>
    </source>
</evidence>
<organism evidence="5 6">
    <name type="scientific">Mycolicibacterium bacteremicum</name>
    <name type="common">Mycobacterium bacteremicum</name>
    <dbReference type="NCBI Taxonomy" id="564198"/>
    <lineage>
        <taxon>Bacteria</taxon>
        <taxon>Bacillati</taxon>
        <taxon>Actinomycetota</taxon>
        <taxon>Actinomycetes</taxon>
        <taxon>Mycobacteriales</taxon>
        <taxon>Mycobacteriaceae</taxon>
        <taxon>Mycolicibacterium</taxon>
    </lineage>
</organism>
<evidence type="ECO:0000256" key="2">
    <source>
        <dbReference type="ARBA" id="ARBA00022801"/>
    </source>
</evidence>
<evidence type="ECO:0000256" key="1">
    <source>
        <dbReference type="ARBA" id="ARBA00022670"/>
    </source>
</evidence>
<dbReference type="GO" id="GO:0004252">
    <property type="term" value="F:serine-type endopeptidase activity"/>
    <property type="evidence" value="ECO:0007669"/>
    <property type="project" value="InterPro"/>
</dbReference>
<reference evidence="5 6" key="1">
    <citation type="submission" date="2017-02" db="EMBL/GenBank/DDBJ databases">
        <title>The new phylogeny of genus Mycobacterium.</title>
        <authorList>
            <person name="Tortoli E."/>
            <person name="Trovato A."/>
            <person name="Cirillo D.M."/>
        </authorList>
    </citation>
    <scope>NUCLEOTIDE SEQUENCE [LARGE SCALE GENOMIC DNA]</scope>
    <source>
        <strain evidence="5 6">DSM 45578</strain>
    </source>
</reference>
<keyword evidence="1 5" id="KW-0645">Protease</keyword>
<accession>A0A1W9YR63</accession>
<dbReference type="PANTHER" id="PTHR43343:SF3">
    <property type="entry name" value="PROTEASE DO-LIKE 8, CHLOROPLASTIC"/>
    <property type="match status" value="1"/>
</dbReference>
<gene>
    <name evidence="5" type="ORF">BST17_22865</name>
</gene>
<feature type="signal peptide" evidence="3">
    <location>
        <begin position="1"/>
        <end position="30"/>
    </location>
</feature>
<dbReference type="Pfam" id="PF13180">
    <property type="entry name" value="PDZ_2"/>
    <property type="match status" value="1"/>
</dbReference>
<keyword evidence="3" id="KW-0732">Signal</keyword>
<keyword evidence="2" id="KW-0378">Hydrolase</keyword>
<name>A0A1W9YR63_MYCBA</name>
<feature type="chain" id="PRO_5012619776" evidence="3">
    <location>
        <begin position="31"/>
        <end position="340"/>
    </location>
</feature>
<dbReference type="Proteomes" id="UP000192366">
    <property type="component" value="Unassembled WGS sequence"/>
</dbReference>
<feature type="domain" description="PDZ" evidence="4">
    <location>
        <begin position="248"/>
        <end position="303"/>
    </location>
</feature>
<dbReference type="EMBL" id="MVHJ01000027">
    <property type="protein sequence ID" value="ORA02524.1"/>
    <property type="molecule type" value="Genomic_DNA"/>
</dbReference>